<evidence type="ECO:0000256" key="3">
    <source>
        <dbReference type="ARBA" id="ARBA00022676"/>
    </source>
</evidence>
<gene>
    <name evidence="10" type="ORF">AAFH96_25315</name>
</gene>
<dbReference type="PANTHER" id="PTHR33908">
    <property type="entry name" value="MANNOSYLTRANSFERASE YKCB-RELATED"/>
    <property type="match status" value="1"/>
</dbReference>
<keyword evidence="4" id="KW-0808">Transferase</keyword>
<keyword evidence="2" id="KW-1003">Cell membrane</keyword>
<evidence type="ECO:0000313" key="11">
    <source>
        <dbReference type="Proteomes" id="UP001582793"/>
    </source>
</evidence>
<dbReference type="Proteomes" id="UP001582793">
    <property type="component" value="Unassembled WGS sequence"/>
</dbReference>
<comment type="subcellular location">
    <subcellularLocation>
        <location evidence="1">Cell membrane</location>
        <topology evidence="1">Multi-pass membrane protein</topology>
    </subcellularLocation>
</comment>
<keyword evidence="7 9" id="KW-0472">Membrane</keyword>
<evidence type="ECO:0000256" key="7">
    <source>
        <dbReference type="ARBA" id="ARBA00023136"/>
    </source>
</evidence>
<evidence type="ECO:0008006" key="12">
    <source>
        <dbReference type="Google" id="ProtNLM"/>
    </source>
</evidence>
<evidence type="ECO:0000313" key="10">
    <source>
        <dbReference type="EMBL" id="MFB6396399.1"/>
    </source>
</evidence>
<keyword evidence="3" id="KW-0328">Glycosyltransferase</keyword>
<feature type="transmembrane region" description="Helical" evidence="9">
    <location>
        <begin position="403"/>
        <end position="423"/>
    </location>
</feature>
<comment type="caution">
    <text evidence="10">The sequence shown here is derived from an EMBL/GenBank/DDBJ whole genome shotgun (WGS) entry which is preliminary data.</text>
</comment>
<name>A0ABV5CWM3_9ACTN</name>
<keyword evidence="11" id="KW-1185">Reference proteome</keyword>
<feature type="transmembrane region" description="Helical" evidence="9">
    <location>
        <begin position="435"/>
        <end position="455"/>
    </location>
</feature>
<feature type="transmembrane region" description="Helical" evidence="9">
    <location>
        <begin position="154"/>
        <end position="172"/>
    </location>
</feature>
<protein>
    <recommendedName>
        <fullName evidence="12">Dolichyl-phosphate-mannose-protein mannosyltransferase</fullName>
    </recommendedName>
</protein>
<dbReference type="RefSeq" id="WP_375735847.1">
    <property type="nucleotide sequence ID" value="NZ_JBCGDC010000090.1"/>
</dbReference>
<feature type="region of interest" description="Disordered" evidence="8">
    <location>
        <begin position="483"/>
        <end position="510"/>
    </location>
</feature>
<dbReference type="EMBL" id="JBCGDC010000090">
    <property type="protein sequence ID" value="MFB6396399.1"/>
    <property type="molecule type" value="Genomic_DNA"/>
</dbReference>
<keyword evidence="6 9" id="KW-1133">Transmembrane helix</keyword>
<evidence type="ECO:0000256" key="4">
    <source>
        <dbReference type="ARBA" id="ARBA00022679"/>
    </source>
</evidence>
<feature type="transmembrane region" description="Helical" evidence="9">
    <location>
        <begin position="218"/>
        <end position="238"/>
    </location>
</feature>
<keyword evidence="5 9" id="KW-0812">Transmembrane</keyword>
<dbReference type="PANTHER" id="PTHR33908:SF11">
    <property type="entry name" value="MEMBRANE PROTEIN"/>
    <property type="match status" value="1"/>
</dbReference>
<evidence type="ECO:0000256" key="6">
    <source>
        <dbReference type="ARBA" id="ARBA00022989"/>
    </source>
</evidence>
<evidence type="ECO:0000256" key="1">
    <source>
        <dbReference type="ARBA" id="ARBA00004651"/>
    </source>
</evidence>
<organism evidence="10 11">
    <name type="scientific">Polymorphospora lycopeni</name>
    <dbReference type="NCBI Taxonomy" id="3140240"/>
    <lineage>
        <taxon>Bacteria</taxon>
        <taxon>Bacillati</taxon>
        <taxon>Actinomycetota</taxon>
        <taxon>Actinomycetes</taxon>
        <taxon>Micromonosporales</taxon>
        <taxon>Micromonosporaceae</taxon>
        <taxon>Polymorphospora</taxon>
    </lineage>
</organism>
<feature type="compositionally biased region" description="Pro residues" evidence="8">
    <location>
        <begin position="486"/>
        <end position="500"/>
    </location>
</feature>
<proteinExistence type="predicted"/>
<feature type="transmembrane region" description="Helical" evidence="9">
    <location>
        <begin position="178"/>
        <end position="211"/>
    </location>
</feature>
<reference evidence="10 11" key="1">
    <citation type="submission" date="2024-04" db="EMBL/GenBank/DDBJ databases">
        <title>Polymorphospora sp. isolated from Baiyangdian Lake in Xiong'an New Area.</title>
        <authorList>
            <person name="Zhang X."/>
            <person name="Liu J."/>
        </authorList>
    </citation>
    <scope>NUCLEOTIDE SEQUENCE [LARGE SCALE GENOMIC DNA]</scope>
    <source>
        <strain evidence="10 11">2-325</strain>
    </source>
</reference>
<accession>A0ABV5CWM3</accession>
<sequence length="510" mass="55591">MTEVAAEPTRPARLRARVTDLLDLLSGLPATTLRLARDHWALLALLAIGGVLRLLVMVGYAPALWYQGDSQGYLGLAYREEPGVIRPYGYSFLLNLLLPFESVRLMVLVQHAAGLGLAAAAYALLQRRGVARWVALLATVPLVLDARTVALEHFLLAETLFTVLVTAGLVLLCWRDTPGWLACVVAGGLFGWAAVTRSVGLVALAVPLLYLILRRVPWLRVAAFASVVGVVLGGYLVWYHSFHGVYSFGTYGGRFLWSRTATFVECDRLTLTDRERQLCPSQPLGERLPSDLYLWNGGGPNSDFPDRSYDPVFSSFARKAILGQPLDFLAMVGTETWRTLRPGPPATERVACVGEVWEFPVTEEQTTCRAHIAPFDPRRQRFAGNATDHEHPLMAPLHTYSRVASVPATVVGLAFLLVVALALVRPRASTWREHLDPLTFAGLGLGMIVVSVSTSTLDPRYSIPSLPLAMIGAALAWQRFRSTRTAPPPSAPPAPAPSPEPRIVATGADH</sequence>
<evidence type="ECO:0000256" key="8">
    <source>
        <dbReference type="SAM" id="MobiDB-lite"/>
    </source>
</evidence>
<feature type="transmembrane region" description="Helical" evidence="9">
    <location>
        <begin position="103"/>
        <end position="125"/>
    </location>
</feature>
<evidence type="ECO:0000256" key="9">
    <source>
        <dbReference type="SAM" id="Phobius"/>
    </source>
</evidence>
<evidence type="ECO:0000256" key="2">
    <source>
        <dbReference type="ARBA" id="ARBA00022475"/>
    </source>
</evidence>
<dbReference type="InterPro" id="IPR050297">
    <property type="entry name" value="LipidA_mod_glycosyltrf_83"/>
</dbReference>
<evidence type="ECO:0000256" key="5">
    <source>
        <dbReference type="ARBA" id="ARBA00022692"/>
    </source>
</evidence>
<feature type="transmembrane region" description="Helical" evidence="9">
    <location>
        <begin position="40"/>
        <end position="66"/>
    </location>
</feature>